<proteinExistence type="predicted"/>
<organism evidence="1 2">
    <name type="scientific">Portunus trituberculatus</name>
    <name type="common">Swimming crab</name>
    <name type="synonym">Neptunus trituberculatus</name>
    <dbReference type="NCBI Taxonomy" id="210409"/>
    <lineage>
        <taxon>Eukaryota</taxon>
        <taxon>Metazoa</taxon>
        <taxon>Ecdysozoa</taxon>
        <taxon>Arthropoda</taxon>
        <taxon>Crustacea</taxon>
        <taxon>Multicrustacea</taxon>
        <taxon>Malacostraca</taxon>
        <taxon>Eumalacostraca</taxon>
        <taxon>Eucarida</taxon>
        <taxon>Decapoda</taxon>
        <taxon>Pleocyemata</taxon>
        <taxon>Brachyura</taxon>
        <taxon>Eubrachyura</taxon>
        <taxon>Portunoidea</taxon>
        <taxon>Portunidae</taxon>
        <taxon>Portuninae</taxon>
        <taxon>Portunus</taxon>
    </lineage>
</organism>
<accession>A0A5B7K1H3</accession>
<protein>
    <submittedName>
        <fullName evidence="1">Uncharacterized protein</fullName>
    </submittedName>
</protein>
<dbReference type="Proteomes" id="UP000324222">
    <property type="component" value="Unassembled WGS sequence"/>
</dbReference>
<dbReference type="EMBL" id="VSRR010139847">
    <property type="protein sequence ID" value="MPD04202.1"/>
    <property type="molecule type" value="Genomic_DNA"/>
</dbReference>
<gene>
    <name evidence="1" type="ORF">E2C01_099876</name>
</gene>
<dbReference type="AlphaFoldDB" id="A0A5B7K1H3"/>
<evidence type="ECO:0000313" key="1">
    <source>
        <dbReference type="EMBL" id="MPD04202.1"/>
    </source>
</evidence>
<sequence>MHPSTSPPHHFLELLYTSSFPPPTPCAPSRQENPKRLEAGWLEASGNTKICSLIFPLVTTHPELQVKEGPLPRLLLWCLA</sequence>
<keyword evidence="2" id="KW-1185">Reference proteome</keyword>
<comment type="caution">
    <text evidence="1">The sequence shown here is derived from an EMBL/GenBank/DDBJ whole genome shotgun (WGS) entry which is preliminary data.</text>
</comment>
<name>A0A5B7K1H3_PORTR</name>
<reference evidence="1 2" key="1">
    <citation type="submission" date="2019-05" db="EMBL/GenBank/DDBJ databases">
        <title>Another draft genome of Portunus trituberculatus and its Hox gene families provides insights of decapod evolution.</title>
        <authorList>
            <person name="Jeong J.-H."/>
            <person name="Song I."/>
            <person name="Kim S."/>
            <person name="Choi T."/>
            <person name="Kim D."/>
            <person name="Ryu S."/>
            <person name="Kim W."/>
        </authorList>
    </citation>
    <scope>NUCLEOTIDE SEQUENCE [LARGE SCALE GENOMIC DNA]</scope>
    <source>
        <tissue evidence="1">Muscle</tissue>
    </source>
</reference>
<evidence type="ECO:0000313" key="2">
    <source>
        <dbReference type="Proteomes" id="UP000324222"/>
    </source>
</evidence>